<name>A0A919GKD9_9ACTN</name>
<dbReference type="Gene3D" id="3.40.50.970">
    <property type="match status" value="2"/>
</dbReference>
<accession>A0A919GKD9</accession>
<gene>
    <name evidence="8" type="ORF">GCM10018793_57360</name>
</gene>
<dbReference type="Pfam" id="PF00205">
    <property type="entry name" value="TPP_enzyme_M"/>
    <property type="match status" value="1"/>
</dbReference>
<evidence type="ECO:0000259" key="5">
    <source>
        <dbReference type="Pfam" id="PF00205"/>
    </source>
</evidence>
<evidence type="ECO:0000256" key="3">
    <source>
        <dbReference type="RuleBase" id="RU362132"/>
    </source>
</evidence>
<evidence type="ECO:0000259" key="7">
    <source>
        <dbReference type="Pfam" id="PF02776"/>
    </source>
</evidence>
<dbReference type="RefSeq" id="WP_189937013.1">
    <property type="nucleotide sequence ID" value="NZ_BNCD01000021.1"/>
</dbReference>
<feature type="compositionally biased region" description="Low complexity" evidence="4">
    <location>
        <begin position="343"/>
        <end position="353"/>
    </location>
</feature>
<dbReference type="Pfam" id="PF02775">
    <property type="entry name" value="TPP_enzyme_C"/>
    <property type="match status" value="1"/>
</dbReference>
<dbReference type="SUPFAM" id="SSF52467">
    <property type="entry name" value="DHS-like NAD/FAD-binding domain"/>
    <property type="match status" value="1"/>
</dbReference>
<keyword evidence="2 3" id="KW-0786">Thiamine pyrophosphate</keyword>
<dbReference type="SUPFAM" id="SSF52518">
    <property type="entry name" value="Thiamin diphosphate-binding fold (THDP-binding)"/>
    <property type="match status" value="2"/>
</dbReference>
<comment type="similarity">
    <text evidence="1 3">Belongs to the TPP enzyme family.</text>
</comment>
<feature type="region of interest" description="Disordered" evidence="4">
    <location>
        <begin position="343"/>
        <end position="366"/>
    </location>
</feature>
<evidence type="ECO:0000313" key="9">
    <source>
        <dbReference type="Proteomes" id="UP000603708"/>
    </source>
</evidence>
<dbReference type="Pfam" id="PF02776">
    <property type="entry name" value="TPP_enzyme_N"/>
    <property type="match status" value="1"/>
</dbReference>
<evidence type="ECO:0000256" key="1">
    <source>
        <dbReference type="ARBA" id="ARBA00007812"/>
    </source>
</evidence>
<dbReference type="GO" id="GO:0003984">
    <property type="term" value="F:acetolactate synthase activity"/>
    <property type="evidence" value="ECO:0007669"/>
    <property type="project" value="TreeGrafter"/>
</dbReference>
<dbReference type="PANTHER" id="PTHR18968">
    <property type="entry name" value="THIAMINE PYROPHOSPHATE ENZYMES"/>
    <property type="match status" value="1"/>
</dbReference>
<dbReference type="GO" id="GO:0030976">
    <property type="term" value="F:thiamine pyrophosphate binding"/>
    <property type="evidence" value="ECO:0007669"/>
    <property type="project" value="InterPro"/>
</dbReference>
<protein>
    <submittedName>
        <fullName evidence="8">Benzoylformate decarboxylase</fullName>
    </submittedName>
</protein>
<dbReference type="InterPro" id="IPR012001">
    <property type="entry name" value="Thiamin_PyroP_enz_TPP-bd_dom"/>
</dbReference>
<reference evidence="8" key="1">
    <citation type="journal article" date="2014" name="Int. J. Syst. Evol. Microbiol.">
        <title>Complete genome sequence of Corynebacterium casei LMG S-19264T (=DSM 44701T), isolated from a smear-ripened cheese.</title>
        <authorList>
            <consortium name="US DOE Joint Genome Institute (JGI-PGF)"/>
            <person name="Walter F."/>
            <person name="Albersmeier A."/>
            <person name="Kalinowski J."/>
            <person name="Ruckert C."/>
        </authorList>
    </citation>
    <scope>NUCLEOTIDE SEQUENCE</scope>
    <source>
        <strain evidence="8">JCM 5069</strain>
    </source>
</reference>
<dbReference type="InterPro" id="IPR011766">
    <property type="entry name" value="TPP_enzyme_TPP-bd"/>
</dbReference>
<dbReference type="GO" id="GO:0050660">
    <property type="term" value="F:flavin adenine dinucleotide binding"/>
    <property type="evidence" value="ECO:0007669"/>
    <property type="project" value="TreeGrafter"/>
</dbReference>
<evidence type="ECO:0000259" key="6">
    <source>
        <dbReference type="Pfam" id="PF02775"/>
    </source>
</evidence>
<dbReference type="InterPro" id="IPR045229">
    <property type="entry name" value="TPP_enz"/>
</dbReference>
<dbReference type="Gene3D" id="3.40.50.1220">
    <property type="entry name" value="TPP-binding domain"/>
    <property type="match status" value="1"/>
</dbReference>
<dbReference type="AlphaFoldDB" id="A0A919GKD9"/>
<dbReference type="InterPro" id="IPR029035">
    <property type="entry name" value="DHS-like_NAD/FAD-binding_dom"/>
</dbReference>
<dbReference type="InterPro" id="IPR012000">
    <property type="entry name" value="Thiamin_PyroP_enz_cen_dom"/>
</dbReference>
<feature type="domain" description="Thiamine pyrophosphate enzyme central" evidence="5">
    <location>
        <begin position="197"/>
        <end position="326"/>
    </location>
</feature>
<dbReference type="EMBL" id="BNCD01000021">
    <property type="protein sequence ID" value="GHH86227.1"/>
    <property type="molecule type" value="Genomic_DNA"/>
</dbReference>
<feature type="domain" description="Thiamine pyrophosphate enzyme TPP-binding" evidence="6">
    <location>
        <begin position="404"/>
        <end position="549"/>
    </location>
</feature>
<dbReference type="PANTHER" id="PTHR18968:SF133">
    <property type="entry name" value="BENZOYLFORMATE DECARBOXYLASE"/>
    <property type="match status" value="1"/>
</dbReference>
<dbReference type="GO" id="GO:0000287">
    <property type="term" value="F:magnesium ion binding"/>
    <property type="evidence" value="ECO:0007669"/>
    <property type="project" value="InterPro"/>
</dbReference>
<dbReference type="CDD" id="cd07035">
    <property type="entry name" value="TPP_PYR_POX_like"/>
    <property type="match status" value="1"/>
</dbReference>
<evidence type="ECO:0000256" key="2">
    <source>
        <dbReference type="ARBA" id="ARBA00023052"/>
    </source>
</evidence>
<dbReference type="Proteomes" id="UP000603708">
    <property type="component" value="Unassembled WGS sequence"/>
</dbReference>
<dbReference type="InterPro" id="IPR029061">
    <property type="entry name" value="THDP-binding"/>
</dbReference>
<feature type="domain" description="Thiamine pyrophosphate enzyme N-terminal TPP-binding" evidence="7">
    <location>
        <begin position="8"/>
        <end position="117"/>
    </location>
</feature>
<evidence type="ECO:0000256" key="4">
    <source>
        <dbReference type="SAM" id="MobiDB-lite"/>
    </source>
</evidence>
<sequence length="560" mass="58091">MTDHPDRTAADAVLETLLAWDIRRVFICPGSTEAAFLDATLRHPGFEVVLTTHESVAVAMADGYTRATGEPAVAYLHTHLGLANGLAHLDAARLAHSPVVVLTGLKPSTIQAHGGFTTLPSTGDLARPFVKCAWQSPTADTILEDLTQALRLATAEPSGPVWLGLNQDLMDAPCTTPVPPPARHRVTARAAPDPDRLKAVAELLSQARTPVIVAGAETGRHRATADVLALAERIGAAVCHEDRTGFERSVVPTDHPRFAGSYAPGNPAVAGSDLLLFLGCRCFVEFETGRPAAVPPGAALVQTHTDPAELARVQGVDEALVGDESLIARGLLALLPERPAAAARPAPAAGTAPSQPAPPPRGGGATHALEALEEGRPATVAEVAAALAEVVDSRTTVVEDATTSEVALLGALPQTSPHSFLTSSSGSLGWGLGAALGYQLGAPDRRVVAVLGDGVFQFGPQALWVAARYRIPVTFVVINNGSYAAVAAALRRYGGLAERTGDYPGKDISGVDIAAVAHGFGLDARRLHDPAEIPAAVRQLAGRPALIEILTDPDDLGPAR</sequence>
<proteinExistence type="inferred from homology"/>
<comment type="caution">
    <text evidence="8">The sequence shown here is derived from an EMBL/GenBank/DDBJ whole genome shotgun (WGS) entry which is preliminary data.</text>
</comment>
<keyword evidence="9" id="KW-1185">Reference proteome</keyword>
<dbReference type="CDD" id="cd02002">
    <property type="entry name" value="TPP_BFDC"/>
    <property type="match status" value="1"/>
</dbReference>
<organism evidence="8 9">
    <name type="scientific">Streptomyces sulfonofaciens</name>
    <dbReference type="NCBI Taxonomy" id="68272"/>
    <lineage>
        <taxon>Bacteria</taxon>
        <taxon>Bacillati</taxon>
        <taxon>Actinomycetota</taxon>
        <taxon>Actinomycetes</taxon>
        <taxon>Kitasatosporales</taxon>
        <taxon>Streptomycetaceae</taxon>
        <taxon>Streptomyces</taxon>
    </lineage>
</organism>
<reference evidence="8" key="2">
    <citation type="submission" date="2020-09" db="EMBL/GenBank/DDBJ databases">
        <authorList>
            <person name="Sun Q."/>
            <person name="Ohkuma M."/>
        </authorList>
    </citation>
    <scope>NUCLEOTIDE SEQUENCE</scope>
    <source>
        <strain evidence="8">JCM 5069</strain>
    </source>
</reference>
<evidence type="ECO:0000313" key="8">
    <source>
        <dbReference type="EMBL" id="GHH86227.1"/>
    </source>
</evidence>